<protein>
    <submittedName>
        <fullName evidence="2">DUF1275 domain-containing protein</fullName>
    </submittedName>
</protein>
<accession>A0ABR7G8Z1</accession>
<dbReference type="PANTHER" id="PTHR37314">
    <property type="entry name" value="SLR0142 PROTEIN"/>
    <property type="match status" value="1"/>
</dbReference>
<keyword evidence="3" id="KW-1185">Reference proteome</keyword>
<feature type="transmembrane region" description="Helical" evidence="1">
    <location>
        <begin position="172"/>
        <end position="192"/>
    </location>
</feature>
<name>A0ABR7G8Z1_9FIRM</name>
<reference evidence="2 3" key="1">
    <citation type="submission" date="2020-08" db="EMBL/GenBank/DDBJ databases">
        <title>Genome public.</title>
        <authorList>
            <person name="Liu C."/>
            <person name="Sun Q."/>
        </authorList>
    </citation>
    <scope>NUCLEOTIDE SEQUENCE [LARGE SCALE GENOMIC DNA]</scope>
    <source>
        <strain evidence="2 3">NSJ-13</strain>
    </source>
</reference>
<evidence type="ECO:0000313" key="3">
    <source>
        <dbReference type="Proteomes" id="UP000631576"/>
    </source>
</evidence>
<feature type="transmembrane region" description="Helical" evidence="1">
    <location>
        <begin position="59"/>
        <end position="79"/>
    </location>
</feature>
<evidence type="ECO:0000313" key="2">
    <source>
        <dbReference type="EMBL" id="MBC5683879.1"/>
    </source>
</evidence>
<dbReference type="Pfam" id="PF06912">
    <property type="entry name" value="DUF1275"/>
    <property type="match status" value="1"/>
</dbReference>
<comment type="caution">
    <text evidence="2">The sequence shown here is derived from an EMBL/GenBank/DDBJ whole genome shotgun (WGS) entry which is preliminary data.</text>
</comment>
<keyword evidence="1" id="KW-0812">Transmembrane</keyword>
<evidence type="ECO:0000256" key="1">
    <source>
        <dbReference type="SAM" id="Phobius"/>
    </source>
</evidence>
<feature type="transmembrane region" description="Helical" evidence="1">
    <location>
        <begin position="91"/>
        <end position="110"/>
    </location>
</feature>
<keyword evidence="1" id="KW-0472">Membrane</keyword>
<proteinExistence type="predicted"/>
<dbReference type="EMBL" id="JACOPE010000001">
    <property type="protein sequence ID" value="MBC5683879.1"/>
    <property type="molecule type" value="Genomic_DNA"/>
</dbReference>
<dbReference type="RefSeq" id="WP_118723923.1">
    <property type="nucleotide sequence ID" value="NZ_JACOPE010000001.1"/>
</dbReference>
<feature type="transmembrane region" description="Helical" evidence="1">
    <location>
        <begin position="12"/>
        <end position="30"/>
    </location>
</feature>
<feature type="transmembrane region" description="Helical" evidence="1">
    <location>
        <begin position="199"/>
        <end position="216"/>
    </location>
</feature>
<dbReference type="Proteomes" id="UP000631576">
    <property type="component" value="Unassembled WGS sequence"/>
</dbReference>
<dbReference type="InterPro" id="IPR010699">
    <property type="entry name" value="DUF1275"/>
</dbReference>
<keyword evidence="1" id="KW-1133">Transmembrane helix</keyword>
<organism evidence="2 3">
    <name type="scientific">Ruminococcus hominis</name>
    <dbReference type="NCBI Taxonomy" id="2763065"/>
    <lineage>
        <taxon>Bacteria</taxon>
        <taxon>Bacillati</taxon>
        <taxon>Bacillota</taxon>
        <taxon>Clostridia</taxon>
        <taxon>Eubacteriales</taxon>
        <taxon>Oscillospiraceae</taxon>
        <taxon>Ruminococcus</taxon>
    </lineage>
</organism>
<gene>
    <name evidence="2" type="ORF">H8S40_09915</name>
</gene>
<dbReference type="PANTHER" id="PTHR37314:SF4">
    <property type="entry name" value="UPF0700 TRANSMEMBRANE PROTEIN YOAK"/>
    <property type="match status" value="1"/>
</dbReference>
<sequence>MKHSKQMSESIRLGIVLAVAGGFMDAYSYMCRDGVFANAQTGNMLLLGIHLSQKEWGVAAHYFFPVMAFAIGIALAEVIRYKSNEEGLFHWRQFSVLVEAIVLMGVSFISQDMNTLANSLTSFACGIQVESFRKIHGNGIATTMCIGNLRSATQNLTDFLRTKKSSCLQKSLLYYGVILCFVVGAIIGNKFVNLMKERAILICSAILFVAFIMMFVDREKQEHEKI</sequence>